<dbReference type="PANTHER" id="PTHR37017:SF11">
    <property type="entry name" value="ESTERASE_LIPASE_THIOESTERASE DOMAIN-CONTAINING PROTEIN"/>
    <property type="match status" value="1"/>
</dbReference>
<organism evidence="2 3">
    <name type="scientific">Mycolicibacterium murale</name>
    <dbReference type="NCBI Taxonomy" id="182220"/>
    <lineage>
        <taxon>Bacteria</taxon>
        <taxon>Bacillati</taxon>
        <taxon>Actinomycetota</taxon>
        <taxon>Actinomycetes</taxon>
        <taxon>Mycobacteriales</taxon>
        <taxon>Mycobacteriaceae</taxon>
        <taxon>Mycolicibacterium</taxon>
    </lineage>
</organism>
<gene>
    <name evidence="2" type="ORF">MMUR_52890</name>
</gene>
<dbReference type="InterPro" id="IPR052897">
    <property type="entry name" value="Sec-Metab_Biosynth_Hydrolase"/>
</dbReference>
<feature type="domain" description="AB hydrolase-1" evidence="1">
    <location>
        <begin position="10"/>
        <end position="276"/>
    </location>
</feature>
<keyword evidence="3" id="KW-1185">Reference proteome</keyword>
<dbReference type="PANTHER" id="PTHR37017">
    <property type="entry name" value="AB HYDROLASE-1 DOMAIN-CONTAINING PROTEIN-RELATED"/>
    <property type="match status" value="1"/>
</dbReference>
<reference evidence="2 3" key="1">
    <citation type="journal article" date="2019" name="Emerg. Microbes Infect.">
        <title>Comprehensive subspecies identification of 175 nontuberculous mycobacteria species based on 7547 genomic profiles.</title>
        <authorList>
            <person name="Matsumoto Y."/>
            <person name="Kinjo T."/>
            <person name="Motooka D."/>
            <person name="Nabeya D."/>
            <person name="Jung N."/>
            <person name="Uechi K."/>
            <person name="Horii T."/>
            <person name="Iida T."/>
            <person name="Fujita J."/>
            <person name="Nakamura S."/>
        </authorList>
    </citation>
    <scope>NUCLEOTIDE SEQUENCE [LARGE SCALE GENOMIC DNA]</scope>
    <source>
        <strain evidence="2 3">JCM 13392</strain>
    </source>
</reference>
<dbReference type="RefSeq" id="WP_193491000.1">
    <property type="nucleotide sequence ID" value="NZ_BAAAMC010000010.1"/>
</dbReference>
<dbReference type="InterPro" id="IPR000073">
    <property type="entry name" value="AB_hydrolase_1"/>
</dbReference>
<evidence type="ECO:0000313" key="3">
    <source>
        <dbReference type="Proteomes" id="UP000465241"/>
    </source>
</evidence>
<proteinExistence type="predicted"/>
<keyword evidence="2" id="KW-0378">Hydrolase</keyword>
<dbReference type="SUPFAM" id="SSF53474">
    <property type="entry name" value="alpha/beta-Hydrolases"/>
    <property type="match status" value="1"/>
</dbReference>
<comment type="caution">
    <text evidence="2">The sequence shown here is derived from an EMBL/GenBank/DDBJ whole genome shotgun (WGS) entry which is preliminary data.</text>
</comment>
<dbReference type="AlphaFoldDB" id="A0A7I9WU45"/>
<protein>
    <submittedName>
        <fullName evidence="2">Alpha/beta hydrolase</fullName>
    </submittedName>
</protein>
<name>A0A7I9WU45_9MYCO</name>
<dbReference type="GO" id="GO:0016787">
    <property type="term" value="F:hydrolase activity"/>
    <property type="evidence" value="ECO:0007669"/>
    <property type="project" value="UniProtKB-KW"/>
</dbReference>
<sequence>MSQPLNNVSIVLIHGAWHSAAHWAAAQRALARRGLSSTALDLPGHGVDAPTPAGYLLDGQPGLDTEKSALADVTVQDGAEVILTHATELKAQGRRVVVVAHSAGGGPASLAAEQAPDVFDRLVYLSAFIPAGRPRFTDYINDPRNSCAAAIPMLGDPTLLGANRINPLSEDPSVVDAIRYAFYDDLPANASDTWRQFLHPDEPFSSLNAPVMLSAQRWGRVPRTYIRLTDDRALPPVTQDLMRVEADEMSPDTTASVHDLPGGHSPFLTRPDELAALLAAVSLPAR</sequence>
<dbReference type="Proteomes" id="UP000465241">
    <property type="component" value="Unassembled WGS sequence"/>
</dbReference>
<dbReference type="EMBL" id="BLKT01000003">
    <property type="protein sequence ID" value="GFG61153.1"/>
    <property type="molecule type" value="Genomic_DNA"/>
</dbReference>
<evidence type="ECO:0000259" key="1">
    <source>
        <dbReference type="Pfam" id="PF12697"/>
    </source>
</evidence>
<dbReference type="Pfam" id="PF12697">
    <property type="entry name" value="Abhydrolase_6"/>
    <property type="match status" value="1"/>
</dbReference>
<evidence type="ECO:0000313" key="2">
    <source>
        <dbReference type="EMBL" id="GFG61153.1"/>
    </source>
</evidence>
<dbReference type="Gene3D" id="3.40.50.1820">
    <property type="entry name" value="alpha/beta hydrolase"/>
    <property type="match status" value="1"/>
</dbReference>
<accession>A0A7I9WU45</accession>
<dbReference type="InterPro" id="IPR029058">
    <property type="entry name" value="AB_hydrolase_fold"/>
</dbReference>